<dbReference type="EMBL" id="CP029295">
    <property type="protein sequence ID" value="AXE60959.1"/>
    <property type="molecule type" value="Genomic_DNA"/>
</dbReference>
<protein>
    <submittedName>
        <fullName evidence="1">Uncharacterized protein</fullName>
    </submittedName>
</protein>
<sequence length="143" mass="16718">MIPIEIKFSQNHSGHDTKKLSSRPVWNSNLPKSNAIYLYAISGADTTFFKGSDVIDNDVIKILINYFKNLDKNTDSLNNALSKYENNFGFYPYIRKAYEQKLEKSTYFENGKKAIESYFSSKREQRENNVINFFERIENESDN</sequence>
<proteinExistence type="predicted"/>
<evidence type="ECO:0000313" key="1">
    <source>
        <dbReference type="EMBL" id="AXE60959.1"/>
    </source>
</evidence>
<name>A0A2Z5IQF7_9BACT</name>
<evidence type="ECO:0000313" key="2">
    <source>
        <dbReference type="Proteomes" id="UP000252477"/>
    </source>
</evidence>
<dbReference type="AlphaFoldDB" id="A0A2Z5IQF7"/>
<dbReference type="KEGG" id="mpho:DA803_02600"/>
<dbReference type="OrthoDB" id="307114at2"/>
<organism evidence="1 2">
    <name type="scientific">[Mycoplasma] phocae</name>
    <dbReference type="NCBI Taxonomy" id="142651"/>
    <lineage>
        <taxon>Bacteria</taxon>
        <taxon>Bacillati</taxon>
        <taxon>Mycoplasmatota</taxon>
        <taxon>Mycoplasmoidales</taxon>
        <taxon>Metamycoplasmataceae</taxon>
        <taxon>Metamycoplasma</taxon>
    </lineage>
</organism>
<accession>A0A2Z5IQF7</accession>
<dbReference type="REBASE" id="258167">
    <property type="entry name" value="Mph105ORF2605P"/>
</dbReference>
<keyword evidence="2" id="KW-1185">Reference proteome</keyword>
<dbReference type="Proteomes" id="UP000252477">
    <property type="component" value="Chromosome"/>
</dbReference>
<reference evidence="2" key="1">
    <citation type="journal article" date="2018" name="Microbiol. Resour. Announc.">
        <title>Complete Sequence and Annotation of the Mycoplasma phocidae Strain 105T Genome.</title>
        <authorList>
            <person name="Frasca S. Jr."/>
            <person name="Kutish G.F."/>
            <person name="Michaels D.L."/>
            <person name="Brown D.R."/>
        </authorList>
    </citation>
    <scope>NUCLEOTIDE SEQUENCE [LARGE SCALE GENOMIC DNA]</scope>
    <source>
        <strain evidence="2">105</strain>
    </source>
</reference>
<gene>
    <name evidence="1" type="ORF">DA803_02600</name>
</gene>